<evidence type="ECO:0000313" key="2">
    <source>
        <dbReference type="EMBL" id="PYD65865.1"/>
    </source>
</evidence>
<evidence type="ECO:0000313" key="1">
    <source>
        <dbReference type="EMBL" id="AQU86450.1"/>
    </source>
</evidence>
<gene>
    <name evidence="1" type="ORF">B0W47_02160</name>
    <name evidence="2" type="ORF">CDI09_11385</name>
</gene>
<dbReference type="AlphaFoldDB" id="A0A9N7CF78"/>
<organism evidence="1 3">
    <name type="scientific">Komagataeibacter nataicola</name>
    <dbReference type="NCBI Taxonomy" id="265960"/>
    <lineage>
        <taxon>Bacteria</taxon>
        <taxon>Pseudomonadati</taxon>
        <taxon>Pseudomonadota</taxon>
        <taxon>Alphaproteobacteria</taxon>
        <taxon>Acetobacterales</taxon>
        <taxon>Acetobacteraceae</taxon>
        <taxon>Komagataeibacter</taxon>
    </lineage>
</organism>
<proteinExistence type="predicted"/>
<dbReference type="Proteomes" id="UP000247512">
    <property type="component" value="Unassembled WGS sequence"/>
</dbReference>
<keyword evidence="4" id="KW-1185">Reference proteome</keyword>
<dbReference type="Proteomes" id="UP000189683">
    <property type="component" value="Chromosome"/>
</dbReference>
<name>A0A9N7CF78_9PROT</name>
<dbReference type="KEGG" id="kna:B0W47_02160"/>
<dbReference type="EMBL" id="NIRT01000020">
    <property type="protein sequence ID" value="PYD65865.1"/>
    <property type="molecule type" value="Genomic_DNA"/>
</dbReference>
<evidence type="ECO:0000313" key="4">
    <source>
        <dbReference type="Proteomes" id="UP000247512"/>
    </source>
</evidence>
<evidence type="ECO:0000313" key="3">
    <source>
        <dbReference type="Proteomes" id="UP000189683"/>
    </source>
</evidence>
<reference evidence="1" key="2">
    <citation type="submission" date="2017-02" db="EMBL/GenBank/DDBJ databases">
        <authorList>
            <person name="Zhang H."/>
        </authorList>
    </citation>
    <scope>NUCLEOTIDE SEQUENCE</scope>
    <source>
        <strain evidence="1">RZS01</strain>
    </source>
</reference>
<reference evidence="3" key="1">
    <citation type="submission" date="2017-02" db="EMBL/GenBank/DDBJ databases">
        <title>zhang.</title>
        <authorList>
            <person name="Zhang H."/>
        </authorList>
    </citation>
    <scope>NUCLEOTIDE SEQUENCE [LARGE SCALE GENOMIC DNA]</scope>
    <source>
        <strain evidence="3">RZS01</strain>
    </source>
</reference>
<protein>
    <submittedName>
        <fullName evidence="1">Uncharacterized protein</fullName>
    </submittedName>
</protein>
<dbReference type="EMBL" id="CP019875">
    <property type="protein sequence ID" value="AQU86450.1"/>
    <property type="molecule type" value="Genomic_DNA"/>
</dbReference>
<accession>A0A9N7CF78</accession>
<sequence>MSYDLTLVFRPALEKADFVDFLSIRKNYVIGDAQCVYKNENTGVYFGINLEYSSGRDVLAQVVCHINYCRPSFFGPEAEGEIAAIVARFSPTIRNPQGNDTQGNPYSADEFLTGWQAGNILAIGVMESASPAECAMRTIPHDVLVRSWEWNVTLVARREQLERDQFIPRMIYLLIEGQARTAIIWGDGVAAVLPQVDYVLVAQVHEGERRFGCVSWDYFSTVMQQAGHAAHEGFDLYEPQGPGLVSALIETAMPFNRETMGILQADVVLDEADVRAALAA</sequence>
<reference evidence="2 4" key="3">
    <citation type="submission" date="2017-06" db="EMBL/GenBank/DDBJ databases">
        <title>A draft genome sequence of Komagataeibacter nataicola LMG 1536.</title>
        <authorList>
            <person name="Skraban J."/>
            <person name="Cleenwerck I."/>
            <person name="Vandamme P."/>
            <person name="Trcek J."/>
        </authorList>
    </citation>
    <scope>NUCLEOTIDE SEQUENCE [LARGE SCALE GENOMIC DNA]</scope>
    <source>
        <strain evidence="2 4">LMG 1536</strain>
    </source>
</reference>